<dbReference type="EMBL" id="LAZR01003216">
    <property type="protein sequence ID" value="KKN20699.1"/>
    <property type="molecule type" value="Genomic_DNA"/>
</dbReference>
<accession>A0A0F9NS16</accession>
<feature type="non-terminal residue" evidence="1">
    <location>
        <position position="70"/>
    </location>
</feature>
<proteinExistence type="predicted"/>
<protein>
    <submittedName>
        <fullName evidence="1">Uncharacterized protein</fullName>
    </submittedName>
</protein>
<reference evidence="1" key="1">
    <citation type="journal article" date="2015" name="Nature">
        <title>Complex archaea that bridge the gap between prokaryotes and eukaryotes.</title>
        <authorList>
            <person name="Spang A."/>
            <person name="Saw J.H."/>
            <person name="Jorgensen S.L."/>
            <person name="Zaremba-Niedzwiedzka K."/>
            <person name="Martijn J."/>
            <person name="Lind A.E."/>
            <person name="van Eijk R."/>
            <person name="Schleper C."/>
            <person name="Guy L."/>
            <person name="Ettema T.J."/>
        </authorList>
    </citation>
    <scope>NUCLEOTIDE SEQUENCE</scope>
</reference>
<evidence type="ECO:0000313" key="1">
    <source>
        <dbReference type="EMBL" id="KKN20699.1"/>
    </source>
</evidence>
<comment type="caution">
    <text evidence="1">The sequence shown here is derived from an EMBL/GenBank/DDBJ whole genome shotgun (WGS) entry which is preliminary data.</text>
</comment>
<gene>
    <name evidence="1" type="ORF">LCGC14_0932710</name>
</gene>
<dbReference type="AlphaFoldDB" id="A0A0F9NS16"/>
<name>A0A0F9NS16_9ZZZZ</name>
<organism evidence="1">
    <name type="scientific">marine sediment metagenome</name>
    <dbReference type="NCBI Taxonomy" id="412755"/>
    <lineage>
        <taxon>unclassified sequences</taxon>
        <taxon>metagenomes</taxon>
        <taxon>ecological metagenomes</taxon>
    </lineage>
</organism>
<sequence>MNVGELKQAIADMPDDYPVVMSIDPEGNGFNKLCDVELGRWDADDREVSLFELTDELREQGYSDGDCRSH</sequence>